<evidence type="ECO:0000313" key="3">
    <source>
        <dbReference type="Proteomes" id="UP001285908"/>
    </source>
</evidence>
<protein>
    <submittedName>
        <fullName evidence="2">Uncharacterized protein</fullName>
    </submittedName>
</protein>
<sequence length="150" mass="16590">MSHEGVVHQSGGIGGEVGVFLNRCFLYLFFQLFLSPALCQARRLAGSLGLCRAHLVVASTIHLNFTMVPSISRLDTTASLPYPLTDHLPQWLFPGGGFFIFLWLLFIYFIFPPPLCLVYCLGVCGFFWEKLRLGSLPLSSRNDGHAPGPS</sequence>
<dbReference type="GeneID" id="87875250"/>
<keyword evidence="1" id="KW-0812">Transmembrane</keyword>
<name>A0AAJ0I266_9PEZI</name>
<comment type="caution">
    <text evidence="2">The sequence shown here is derived from an EMBL/GenBank/DDBJ whole genome shotgun (WGS) entry which is preliminary data.</text>
</comment>
<organism evidence="2 3">
    <name type="scientific">Neurospora hispaniola</name>
    <dbReference type="NCBI Taxonomy" id="588809"/>
    <lineage>
        <taxon>Eukaryota</taxon>
        <taxon>Fungi</taxon>
        <taxon>Dikarya</taxon>
        <taxon>Ascomycota</taxon>
        <taxon>Pezizomycotina</taxon>
        <taxon>Sordariomycetes</taxon>
        <taxon>Sordariomycetidae</taxon>
        <taxon>Sordariales</taxon>
        <taxon>Sordariaceae</taxon>
        <taxon>Neurospora</taxon>
    </lineage>
</organism>
<evidence type="ECO:0000256" key="1">
    <source>
        <dbReference type="SAM" id="Phobius"/>
    </source>
</evidence>
<gene>
    <name evidence="2" type="ORF">B0T23DRAFT_386580</name>
</gene>
<reference evidence="2 3" key="1">
    <citation type="journal article" date="2023" name="Mol. Phylogenet. Evol.">
        <title>Genome-scale phylogeny and comparative genomics of the fungal order Sordariales.</title>
        <authorList>
            <person name="Hensen N."/>
            <person name="Bonometti L."/>
            <person name="Westerberg I."/>
            <person name="Brannstrom I.O."/>
            <person name="Guillou S."/>
            <person name="Cros-Aarteil S."/>
            <person name="Calhoun S."/>
            <person name="Haridas S."/>
            <person name="Kuo A."/>
            <person name="Mondo S."/>
            <person name="Pangilinan J."/>
            <person name="Riley R."/>
            <person name="LaButti K."/>
            <person name="Andreopoulos B."/>
            <person name="Lipzen A."/>
            <person name="Chen C."/>
            <person name="Yan M."/>
            <person name="Daum C."/>
            <person name="Ng V."/>
            <person name="Clum A."/>
            <person name="Steindorff A."/>
            <person name="Ohm R.A."/>
            <person name="Martin F."/>
            <person name="Silar P."/>
            <person name="Natvig D.O."/>
            <person name="Lalanne C."/>
            <person name="Gautier V."/>
            <person name="Ament-Velasquez S.L."/>
            <person name="Kruys A."/>
            <person name="Hutchinson M.I."/>
            <person name="Powell A.J."/>
            <person name="Barry K."/>
            <person name="Miller A.N."/>
            <person name="Grigoriev I.V."/>
            <person name="Debuchy R."/>
            <person name="Gladieux P."/>
            <person name="Hiltunen Thoren M."/>
            <person name="Johannesson H."/>
        </authorList>
    </citation>
    <scope>NUCLEOTIDE SEQUENCE [LARGE SCALE GENOMIC DNA]</scope>
    <source>
        <strain evidence="2 3">FGSC 10403</strain>
    </source>
</reference>
<dbReference type="Proteomes" id="UP001285908">
    <property type="component" value="Unassembled WGS sequence"/>
</dbReference>
<dbReference type="RefSeq" id="XP_062689878.1">
    <property type="nucleotide sequence ID" value="XM_062837628.1"/>
</dbReference>
<feature type="transmembrane region" description="Helical" evidence="1">
    <location>
        <begin position="20"/>
        <end position="39"/>
    </location>
</feature>
<dbReference type="EMBL" id="JAULSX010000007">
    <property type="protein sequence ID" value="KAK3487751.1"/>
    <property type="molecule type" value="Genomic_DNA"/>
</dbReference>
<keyword evidence="1" id="KW-0472">Membrane</keyword>
<feature type="transmembrane region" description="Helical" evidence="1">
    <location>
        <begin position="91"/>
        <end position="111"/>
    </location>
</feature>
<accession>A0AAJ0I266</accession>
<dbReference type="AlphaFoldDB" id="A0AAJ0I266"/>
<proteinExistence type="predicted"/>
<evidence type="ECO:0000313" key="2">
    <source>
        <dbReference type="EMBL" id="KAK3487751.1"/>
    </source>
</evidence>
<keyword evidence="3" id="KW-1185">Reference proteome</keyword>
<keyword evidence="1" id="KW-1133">Transmembrane helix</keyword>